<comment type="subcellular location">
    <subcellularLocation>
        <location evidence="2">Secreted</location>
    </subcellularLocation>
</comment>
<dbReference type="RefSeq" id="XP_040657271.1">
    <property type="nucleotide sequence ID" value="XM_040802238.1"/>
</dbReference>
<comment type="similarity">
    <text evidence="3">Belongs to the glycosyl hydrolase 18 family. Chitinase class V subfamily.</text>
</comment>
<keyword evidence="9" id="KW-0119">Carbohydrate metabolism</keyword>
<dbReference type="CDD" id="cd06548">
    <property type="entry name" value="GH18_chitinase"/>
    <property type="match status" value="1"/>
</dbReference>
<dbReference type="PANTHER" id="PTHR11177:SF365">
    <property type="entry name" value="ENDOCHITINASE B"/>
    <property type="match status" value="1"/>
</dbReference>
<dbReference type="PROSITE" id="PS51910">
    <property type="entry name" value="GH18_2"/>
    <property type="match status" value="1"/>
</dbReference>
<dbReference type="AlphaFoldDB" id="A0A151GLE0"/>
<evidence type="ECO:0000256" key="3">
    <source>
        <dbReference type="ARBA" id="ARBA00008682"/>
    </source>
</evidence>
<accession>A0A151GLE0</accession>
<dbReference type="PROSITE" id="PS01095">
    <property type="entry name" value="GH18_1"/>
    <property type="match status" value="1"/>
</dbReference>
<dbReference type="Pfam" id="PF00704">
    <property type="entry name" value="Glyco_hydro_18"/>
    <property type="match status" value="1"/>
</dbReference>
<protein>
    <recommendedName>
        <fullName evidence="4">chitinase</fullName>
        <ecNumber evidence="4">3.2.1.14</ecNumber>
    </recommendedName>
</protein>
<dbReference type="PANTHER" id="PTHR11177">
    <property type="entry name" value="CHITINASE"/>
    <property type="match status" value="1"/>
</dbReference>
<evidence type="ECO:0000256" key="7">
    <source>
        <dbReference type="ARBA" id="ARBA00022801"/>
    </source>
</evidence>
<dbReference type="FunCoup" id="A0A151GLE0">
    <property type="interactions" value="528"/>
</dbReference>
<feature type="compositionally biased region" description="Basic and acidic residues" evidence="13">
    <location>
        <begin position="487"/>
        <end position="499"/>
    </location>
</feature>
<dbReference type="GO" id="GO:0005576">
    <property type="term" value="C:extracellular region"/>
    <property type="evidence" value="ECO:0007669"/>
    <property type="project" value="UniProtKB-SubCell"/>
</dbReference>
<keyword evidence="5" id="KW-0964">Secreted</keyword>
<dbReference type="InterPro" id="IPR001223">
    <property type="entry name" value="Glyco_hydro18_cat"/>
</dbReference>
<dbReference type="InterPro" id="IPR050314">
    <property type="entry name" value="Glycosyl_Hydrlase_18"/>
</dbReference>
<evidence type="ECO:0000313" key="16">
    <source>
        <dbReference type="EMBL" id="KYK57919.1"/>
    </source>
</evidence>
<feature type="compositionally biased region" description="Polar residues" evidence="13">
    <location>
        <begin position="619"/>
        <end position="634"/>
    </location>
</feature>
<feature type="region of interest" description="Disordered" evidence="13">
    <location>
        <begin position="607"/>
        <end position="644"/>
    </location>
</feature>
<dbReference type="InterPro" id="IPR029070">
    <property type="entry name" value="Chitinase_insertion_sf"/>
</dbReference>
<sequence length="644" mass="69277">MPSKLVKSLALALAASCVSLGLASPRPCVRQGAAEIAKPINGASPAKAASPEIAKAASPVEAAIPAKAESTVEAAVPAAETVAGYVNAVYFTSWSIYDRKYQPDDLPLSDITHVLYSFLKLLPNGTVVAGDPNADLERRFPTDVWGESGTNAYGCVKQLYRLKKENRMTKLMLSIGGWGSSANFAGVAATPETRAIFAETAVELMKDWGFDGIDVDWEYPQNEIEGNHMLLLLRAVRQELDKYAATFAHGHHFELSIAAPAGPANYANYPLYELGQLLDHVNIMAYDFAGPWSKTSAHHANLYMNSENLESTSLAADGVVQHYLDEGVPAAKMILGMPVYGRSFQQTGDIGRPYNGIGDGSWEKGAWDYKALPKAGATVRFDNISMAAYSYDASTKELISFDTTETVVAKVAYLKSKGLGGIARQARHVSELARLSGLEIRKHPQGVVMNGRGPRRKVAFKQQPEVPRRAIEAPPAEMPDAMPHRSHGSDIVRGGDDAAAKQGSHVPSKHDKSVGSGGGLMLTSCERCRSQEVDPKVPPFRSAPNGGQGLSIHSSIHAMARTRRWRDAMRLAECRQMHDDGCWLRSAVVAALCGRPGGDGDAETMMEEPGKNGDAFDVQNASHASPDMTLNANSDLDLPSDCSD</sequence>
<evidence type="ECO:0000259" key="15">
    <source>
        <dbReference type="PROSITE" id="PS51910"/>
    </source>
</evidence>
<evidence type="ECO:0000313" key="17">
    <source>
        <dbReference type="Proteomes" id="UP000076580"/>
    </source>
</evidence>
<feature type="domain" description="GH18" evidence="15">
    <location>
        <begin position="85"/>
        <end position="443"/>
    </location>
</feature>
<evidence type="ECO:0000256" key="6">
    <source>
        <dbReference type="ARBA" id="ARBA00022729"/>
    </source>
</evidence>
<keyword evidence="8" id="KW-0146">Chitin degradation</keyword>
<dbReference type="Gene3D" id="3.10.50.10">
    <property type="match status" value="1"/>
</dbReference>
<dbReference type="SUPFAM" id="SSF54556">
    <property type="entry name" value="Chitinase insertion domain"/>
    <property type="match status" value="1"/>
</dbReference>
<comment type="catalytic activity">
    <reaction evidence="1">
        <text>Random endo-hydrolysis of N-acetyl-beta-D-glucosaminide (1-&gt;4)-beta-linkages in chitin and chitodextrins.</text>
        <dbReference type="EC" id="3.2.1.14"/>
    </reaction>
</comment>
<evidence type="ECO:0000256" key="13">
    <source>
        <dbReference type="SAM" id="MobiDB-lite"/>
    </source>
</evidence>
<dbReference type="GeneID" id="63717575"/>
<dbReference type="STRING" id="98403.A0A151GLE0"/>
<evidence type="ECO:0000256" key="8">
    <source>
        <dbReference type="ARBA" id="ARBA00023024"/>
    </source>
</evidence>
<dbReference type="InterPro" id="IPR011583">
    <property type="entry name" value="Chitinase_II/V-like_cat"/>
</dbReference>
<keyword evidence="7 12" id="KW-0378">Hydrolase</keyword>
<dbReference type="InterPro" id="IPR001579">
    <property type="entry name" value="Glyco_hydro_18_chit_AS"/>
</dbReference>
<evidence type="ECO:0000256" key="14">
    <source>
        <dbReference type="SAM" id="SignalP"/>
    </source>
</evidence>
<proteinExistence type="inferred from homology"/>
<evidence type="ECO:0000256" key="12">
    <source>
        <dbReference type="RuleBase" id="RU000489"/>
    </source>
</evidence>
<dbReference type="FunFam" id="3.10.50.10:FF:000005">
    <property type="entry name" value="Endochitinase B1"/>
    <property type="match status" value="1"/>
</dbReference>
<dbReference type="SMART" id="SM00636">
    <property type="entry name" value="Glyco_18"/>
    <property type="match status" value="1"/>
</dbReference>
<dbReference type="GO" id="GO:0006032">
    <property type="term" value="P:chitin catabolic process"/>
    <property type="evidence" value="ECO:0007669"/>
    <property type="project" value="UniProtKB-KW"/>
</dbReference>
<evidence type="ECO:0000256" key="9">
    <source>
        <dbReference type="ARBA" id="ARBA00023277"/>
    </source>
</evidence>
<dbReference type="Proteomes" id="UP000076580">
    <property type="component" value="Chromosome 02"/>
</dbReference>
<comment type="caution">
    <text evidence="16">The sequence shown here is derived from an EMBL/GenBank/DDBJ whole genome shotgun (WGS) entry which is preliminary data.</text>
</comment>
<evidence type="ECO:0000256" key="1">
    <source>
        <dbReference type="ARBA" id="ARBA00000822"/>
    </source>
</evidence>
<dbReference type="GO" id="GO:0008061">
    <property type="term" value="F:chitin binding"/>
    <property type="evidence" value="ECO:0007669"/>
    <property type="project" value="InterPro"/>
</dbReference>
<evidence type="ECO:0000256" key="11">
    <source>
        <dbReference type="ARBA" id="ARBA00023326"/>
    </source>
</evidence>
<evidence type="ECO:0000256" key="5">
    <source>
        <dbReference type="ARBA" id="ARBA00022525"/>
    </source>
</evidence>
<feature type="region of interest" description="Disordered" evidence="13">
    <location>
        <begin position="474"/>
        <end position="517"/>
    </location>
</feature>
<keyword evidence="11" id="KW-0624">Polysaccharide degradation</keyword>
<dbReference type="GO" id="GO:0008843">
    <property type="term" value="F:endochitinase activity"/>
    <property type="evidence" value="ECO:0007669"/>
    <property type="project" value="UniProtKB-EC"/>
</dbReference>
<reference evidence="16 17" key="1">
    <citation type="journal article" date="2016" name="Sci. Rep.">
        <title>Insights into Adaptations to a Near-Obligate Nematode Endoparasitic Lifestyle from the Finished Genome of Drechmeria coniospora.</title>
        <authorList>
            <person name="Zhang L."/>
            <person name="Zhou Z."/>
            <person name="Guo Q."/>
            <person name="Fokkens L."/>
            <person name="Miskei M."/>
            <person name="Pocsi I."/>
            <person name="Zhang W."/>
            <person name="Chen M."/>
            <person name="Wang L."/>
            <person name="Sun Y."/>
            <person name="Donzelli B.G."/>
            <person name="Gibson D.M."/>
            <person name="Nelson D.R."/>
            <person name="Luo J.G."/>
            <person name="Rep M."/>
            <person name="Liu H."/>
            <person name="Yang S."/>
            <person name="Wang J."/>
            <person name="Krasnoff S.B."/>
            <person name="Xu Y."/>
            <person name="Molnar I."/>
            <person name="Lin M."/>
        </authorList>
    </citation>
    <scope>NUCLEOTIDE SEQUENCE [LARGE SCALE GENOMIC DNA]</scope>
    <source>
        <strain evidence="16 17">ARSEF 6962</strain>
    </source>
</reference>
<dbReference type="InParanoid" id="A0A151GLE0"/>
<dbReference type="InterPro" id="IPR017853">
    <property type="entry name" value="GH"/>
</dbReference>
<gene>
    <name evidence="16" type="ORF">DCS_04932</name>
</gene>
<feature type="chain" id="PRO_5007580756" description="chitinase" evidence="14">
    <location>
        <begin position="24"/>
        <end position="644"/>
    </location>
</feature>
<dbReference type="GO" id="GO:0000272">
    <property type="term" value="P:polysaccharide catabolic process"/>
    <property type="evidence" value="ECO:0007669"/>
    <property type="project" value="UniProtKB-KW"/>
</dbReference>
<evidence type="ECO:0000256" key="2">
    <source>
        <dbReference type="ARBA" id="ARBA00004613"/>
    </source>
</evidence>
<organism evidence="16 17">
    <name type="scientific">Drechmeria coniospora</name>
    <name type="common">Nematophagous fungus</name>
    <name type="synonym">Meria coniospora</name>
    <dbReference type="NCBI Taxonomy" id="98403"/>
    <lineage>
        <taxon>Eukaryota</taxon>
        <taxon>Fungi</taxon>
        <taxon>Dikarya</taxon>
        <taxon>Ascomycota</taxon>
        <taxon>Pezizomycotina</taxon>
        <taxon>Sordariomycetes</taxon>
        <taxon>Hypocreomycetidae</taxon>
        <taxon>Hypocreales</taxon>
        <taxon>Ophiocordycipitaceae</taxon>
        <taxon>Drechmeria</taxon>
    </lineage>
</organism>
<name>A0A151GLE0_DRECN</name>
<dbReference type="SUPFAM" id="SSF51445">
    <property type="entry name" value="(Trans)glycosidases"/>
    <property type="match status" value="1"/>
</dbReference>
<feature type="signal peptide" evidence="14">
    <location>
        <begin position="1"/>
        <end position="23"/>
    </location>
</feature>
<keyword evidence="10 12" id="KW-0326">Glycosidase</keyword>
<keyword evidence="6 14" id="KW-0732">Signal</keyword>
<evidence type="ECO:0000256" key="10">
    <source>
        <dbReference type="ARBA" id="ARBA00023295"/>
    </source>
</evidence>
<dbReference type="Gene3D" id="3.20.20.80">
    <property type="entry name" value="Glycosidases"/>
    <property type="match status" value="1"/>
</dbReference>
<keyword evidence="17" id="KW-1185">Reference proteome</keyword>
<dbReference type="EC" id="3.2.1.14" evidence="4"/>
<evidence type="ECO:0000256" key="4">
    <source>
        <dbReference type="ARBA" id="ARBA00012729"/>
    </source>
</evidence>
<dbReference type="EMBL" id="LAYC01000002">
    <property type="protein sequence ID" value="KYK57919.1"/>
    <property type="molecule type" value="Genomic_DNA"/>
</dbReference>
<dbReference type="FunFam" id="3.20.20.80:FF:000075">
    <property type="entry name" value="Sporulation-specific chitinase"/>
    <property type="match status" value="1"/>
</dbReference>